<reference evidence="2" key="2">
    <citation type="journal article" date="2019" name="IMA Fungus">
        <title>Genome sequencing and comparison of five Tilletia species to identify candidate genes for the detection of regulated species infecting wheat.</title>
        <authorList>
            <person name="Nguyen H.D.T."/>
            <person name="Sultana T."/>
            <person name="Kesanakurti P."/>
            <person name="Hambleton S."/>
        </authorList>
    </citation>
    <scope>NUCLEOTIDE SEQUENCE</scope>
    <source>
        <strain evidence="2">DAOMC 236422</strain>
    </source>
</reference>
<dbReference type="AlphaFoldDB" id="A0A8X7N5D8"/>
<evidence type="ECO:0000313" key="3">
    <source>
        <dbReference type="Proteomes" id="UP000078113"/>
    </source>
</evidence>
<feature type="region of interest" description="Disordered" evidence="1">
    <location>
        <begin position="1"/>
        <end position="115"/>
    </location>
</feature>
<feature type="compositionally biased region" description="Polar residues" evidence="1">
    <location>
        <begin position="22"/>
        <end position="31"/>
    </location>
</feature>
<sequence>MGTADVAARGRMHCVEAKDSQAGASRQQTTDFVRRRRARAARASDNKTSNATGKGISATRRSGRAIGRLGRQDAGHGTTRSTARTDWVGKSRRGTFPPRGWSGKTEDDSVKTSAEQVIQGSIGSPLSAGTGRVGPGLIMLTGLTGEEPGLPAGAQGSTSATSQRRQGYGASRPARQPGPADVAARERMHCVETKDSQAGASRQQTTDFVRRRRARAACNSDGKMNDTVDRSISSTLRVGRRDTRTWDGPGGRRSMHMAPGGSEVQGPGGHRDYAADLLFTFLLIEPGLPAGAQGSTSATSQRRLGVGAVGAGSRPATNRDDWVGALRPHNTDHQLAG</sequence>
<evidence type="ECO:0000256" key="1">
    <source>
        <dbReference type="SAM" id="MobiDB-lite"/>
    </source>
</evidence>
<dbReference type="EMBL" id="LWDG02000229">
    <property type="protein sequence ID" value="KAE8267427.1"/>
    <property type="molecule type" value="Genomic_DNA"/>
</dbReference>
<keyword evidence="3" id="KW-1185">Reference proteome</keyword>
<feature type="region of interest" description="Disordered" evidence="1">
    <location>
        <begin position="291"/>
        <end position="337"/>
    </location>
</feature>
<feature type="region of interest" description="Disordered" evidence="1">
    <location>
        <begin position="144"/>
        <end position="184"/>
    </location>
</feature>
<dbReference type="Proteomes" id="UP000078113">
    <property type="component" value="Unassembled WGS sequence"/>
</dbReference>
<reference evidence="2" key="1">
    <citation type="submission" date="2016-04" db="EMBL/GenBank/DDBJ databases">
        <authorList>
            <person name="Nguyen H.D."/>
            <person name="Samba Siva P."/>
            <person name="Cullis J."/>
            <person name="Levesque C.A."/>
            <person name="Hambleton S."/>
        </authorList>
    </citation>
    <scope>NUCLEOTIDE SEQUENCE</scope>
    <source>
        <strain evidence="2">DAOMC 236422</strain>
    </source>
</reference>
<evidence type="ECO:0000313" key="2">
    <source>
        <dbReference type="EMBL" id="KAE8267427.1"/>
    </source>
</evidence>
<comment type="caution">
    <text evidence="2">The sequence shown here is derived from an EMBL/GenBank/DDBJ whole genome shotgun (WGS) entry which is preliminary data.</text>
</comment>
<feature type="compositionally biased region" description="Polar residues" evidence="1">
    <location>
        <begin position="293"/>
        <end position="302"/>
    </location>
</feature>
<name>A0A8X7N5D8_9BASI</name>
<accession>A0A8X7N5D8</accession>
<feature type="region of interest" description="Disordered" evidence="1">
    <location>
        <begin position="241"/>
        <end position="266"/>
    </location>
</feature>
<gene>
    <name evidence="2" type="ORF">A4X09_0g4927</name>
</gene>
<feature type="compositionally biased region" description="Polar residues" evidence="1">
    <location>
        <begin position="155"/>
        <end position="165"/>
    </location>
</feature>
<organism evidence="2 3">
    <name type="scientific">Tilletia walkeri</name>
    <dbReference type="NCBI Taxonomy" id="117179"/>
    <lineage>
        <taxon>Eukaryota</taxon>
        <taxon>Fungi</taxon>
        <taxon>Dikarya</taxon>
        <taxon>Basidiomycota</taxon>
        <taxon>Ustilaginomycotina</taxon>
        <taxon>Exobasidiomycetes</taxon>
        <taxon>Tilletiales</taxon>
        <taxon>Tilletiaceae</taxon>
        <taxon>Tilletia</taxon>
    </lineage>
</organism>
<protein>
    <submittedName>
        <fullName evidence="2">Uncharacterized protein</fullName>
    </submittedName>
</protein>
<proteinExistence type="predicted"/>